<keyword evidence="2" id="KW-1185">Reference proteome</keyword>
<dbReference type="AlphaFoldDB" id="A0A9N9LUE9"/>
<reference evidence="1" key="1">
    <citation type="submission" date="2021-07" db="EMBL/GenBank/DDBJ databases">
        <authorList>
            <person name="Durling M."/>
        </authorList>
    </citation>
    <scope>NUCLEOTIDE SEQUENCE</scope>
</reference>
<evidence type="ECO:0000313" key="2">
    <source>
        <dbReference type="Proteomes" id="UP000701801"/>
    </source>
</evidence>
<accession>A0A9N9LUE9</accession>
<comment type="caution">
    <text evidence="1">The sequence shown here is derived from an EMBL/GenBank/DDBJ whole genome shotgun (WGS) entry which is preliminary data.</text>
</comment>
<dbReference type="Proteomes" id="UP000701801">
    <property type="component" value="Unassembled WGS sequence"/>
</dbReference>
<name>A0A9N9LUE9_9HELO</name>
<dbReference type="EMBL" id="CAJVRM010000281">
    <property type="protein sequence ID" value="CAG8978806.1"/>
    <property type="molecule type" value="Genomic_DNA"/>
</dbReference>
<protein>
    <submittedName>
        <fullName evidence="1">Uncharacterized protein</fullName>
    </submittedName>
</protein>
<proteinExistence type="predicted"/>
<evidence type="ECO:0000313" key="1">
    <source>
        <dbReference type="EMBL" id="CAG8978806.1"/>
    </source>
</evidence>
<gene>
    <name evidence="1" type="ORF">HYALB_00012640</name>
</gene>
<organism evidence="1 2">
    <name type="scientific">Hymenoscyphus albidus</name>
    <dbReference type="NCBI Taxonomy" id="595503"/>
    <lineage>
        <taxon>Eukaryota</taxon>
        <taxon>Fungi</taxon>
        <taxon>Dikarya</taxon>
        <taxon>Ascomycota</taxon>
        <taxon>Pezizomycotina</taxon>
        <taxon>Leotiomycetes</taxon>
        <taxon>Helotiales</taxon>
        <taxon>Helotiaceae</taxon>
        <taxon>Hymenoscyphus</taxon>
    </lineage>
</organism>
<sequence>MSWIMVGRKTGREEKARLVKKNIKAVMVWITSNLFNPRVRDDLEVCERRRKRAMRFCLVVRYGAVEGESGMRCHAITATSTLGNPSSRKSNLHDAIGECFPNVIIAHANVLAKDVANGAADTKYPVLNASSSLL</sequence>